<evidence type="ECO:0000313" key="2">
    <source>
        <dbReference type="Proteomes" id="UP000322917"/>
    </source>
</evidence>
<dbReference type="OrthoDB" id="2905737at2"/>
<organism evidence="1 2">
    <name type="scientific">Propionispora hippei DSM 15287</name>
    <dbReference type="NCBI Taxonomy" id="1123003"/>
    <lineage>
        <taxon>Bacteria</taxon>
        <taxon>Bacillati</taxon>
        <taxon>Bacillota</taxon>
        <taxon>Negativicutes</taxon>
        <taxon>Selenomonadales</taxon>
        <taxon>Sporomusaceae</taxon>
        <taxon>Propionispora</taxon>
    </lineage>
</organism>
<proteinExistence type="predicted"/>
<accession>A0A1M6DV05</accession>
<dbReference type="AlphaFoldDB" id="A0A1M6DV05"/>
<name>A0A1M6DV05_9FIRM</name>
<sequence length="77" mass="9020">MADVQDLKEKVSGISKELREAVDISIELRRQSPQDKSEVIVIWELFLKDFFGYVKQRSKEAKDNLLSGVSWTRLKFF</sequence>
<dbReference type="RefSeq" id="WP_149733845.1">
    <property type="nucleotide sequence ID" value="NZ_FQZD01000007.1"/>
</dbReference>
<keyword evidence="2" id="KW-1185">Reference proteome</keyword>
<gene>
    <name evidence="1" type="ORF">SAMN02745170_01011</name>
</gene>
<dbReference type="EMBL" id="FQZD01000007">
    <property type="protein sequence ID" value="SHI77076.1"/>
    <property type="molecule type" value="Genomic_DNA"/>
</dbReference>
<reference evidence="1 2" key="1">
    <citation type="submission" date="2016-11" db="EMBL/GenBank/DDBJ databases">
        <authorList>
            <person name="Varghese N."/>
            <person name="Submissions S."/>
        </authorList>
    </citation>
    <scope>NUCLEOTIDE SEQUENCE [LARGE SCALE GENOMIC DNA]</scope>
    <source>
        <strain evidence="1 2">DSM 15287</strain>
    </source>
</reference>
<protein>
    <submittedName>
        <fullName evidence="1">Uncharacterized protein</fullName>
    </submittedName>
</protein>
<dbReference type="Proteomes" id="UP000322917">
    <property type="component" value="Unassembled WGS sequence"/>
</dbReference>
<evidence type="ECO:0000313" key="1">
    <source>
        <dbReference type="EMBL" id="SHI77076.1"/>
    </source>
</evidence>